<protein>
    <recommendedName>
        <fullName evidence="15">Heavy metal tolerance protein</fullName>
    </recommendedName>
</protein>
<evidence type="ECO:0008006" key="15">
    <source>
        <dbReference type="Google" id="ProtNLM"/>
    </source>
</evidence>
<dbReference type="InterPro" id="IPR003439">
    <property type="entry name" value="ABC_transporter-like_ATP-bd"/>
</dbReference>
<feature type="transmembrane region" description="Helical" evidence="10">
    <location>
        <begin position="128"/>
        <end position="150"/>
    </location>
</feature>
<evidence type="ECO:0000313" key="14">
    <source>
        <dbReference type="Proteomes" id="UP001152049"/>
    </source>
</evidence>
<feature type="transmembrane region" description="Helical" evidence="10">
    <location>
        <begin position="76"/>
        <end position="93"/>
    </location>
</feature>
<feature type="transmembrane region" description="Helical" evidence="10">
    <location>
        <begin position="391"/>
        <end position="414"/>
    </location>
</feature>
<evidence type="ECO:0000256" key="9">
    <source>
        <dbReference type="SAM" id="MobiDB-lite"/>
    </source>
</evidence>
<feature type="transmembrane region" description="Helical" evidence="10">
    <location>
        <begin position="365"/>
        <end position="385"/>
    </location>
</feature>
<evidence type="ECO:0000259" key="12">
    <source>
        <dbReference type="PROSITE" id="PS50929"/>
    </source>
</evidence>
<proteinExistence type="inferred from homology"/>
<dbReference type="GO" id="GO:0016887">
    <property type="term" value="F:ATP hydrolysis activity"/>
    <property type="evidence" value="ECO:0007669"/>
    <property type="project" value="InterPro"/>
</dbReference>
<dbReference type="PROSITE" id="PS00211">
    <property type="entry name" value="ABC_TRANSPORTER_1"/>
    <property type="match status" value="1"/>
</dbReference>
<keyword evidence="5" id="KW-0067">ATP-binding</keyword>
<evidence type="ECO:0000256" key="7">
    <source>
        <dbReference type="ARBA" id="ARBA00023136"/>
    </source>
</evidence>
<feature type="transmembrane region" description="Helical" evidence="10">
    <location>
        <begin position="473"/>
        <end position="496"/>
    </location>
</feature>
<dbReference type="SUPFAM" id="SSF52540">
    <property type="entry name" value="P-loop containing nucleoside triphosphate hydrolases"/>
    <property type="match status" value="1"/>
</dbReference>
<evidence type="ECO:0000256" key="6">
    <source>
        <dbReference type="ARBA" id="ARBA00022989"/>
    </source>
</evidence>
<evidence type="ECO:0000256" key="8">
    <source>
        <dbReference type="ARBA" id="ARBA00024363"/>
    </source>
</evidence>
<gene>
    <name evidence="13" type="ORF">NW762_009064</name>
</gene>
<keyword evidence="4" id="KW-0547">Nucleotide-binding</keyword>
<organism evidence="13 14">
    <name type="scientific">Fusarium torreyae</name>
    <dbReference type="NCBI Taxonomy" id="1237075"/>
    <lineage>
        <taxon>Eukaryota</taxon>
        <taxon>Fungi</taxon>
        <taxon>Dikarya</taxon>
        <taxon>Ascomycota</taxon>
        <taxon>Pezizomycotina</taxon>
        <taxon>Sordariomycetes</taxon>
        <taxon>Hypocreomycetidae</taxon>
        <taxon>Hypocreales</taxon>
        <taxon>Nectriaceae</taxon>
        <taxon>Fusarium</taxon>
    </lineage>
</organism>
<feature type="transmembrane region" description="Helical" evidence="10">
    <location>
        <begin position="250"/>
        <end position="269"/>
    </location>
</feature>
<dbReference type="InterPro" id="IPR003593">
    <property type="entry name" value="AAA+_ATPase"/>
</dbReference>
<dbReference type="GO" id="GO:0005524">
    <property type="term" value="F:ATP binding"/>
    <property type="evidence" value="ECO:0007669"/>
    <property type="project" value="UniProtKB-KW"/>
</dbReference>
<dbReference type="InterPro" id="IPR027417">
    <property type="entry name" value="P-loop_NTPase"/>
</dbReference>
<keyword evidence="2" id="KW-0813">Transport</keyword>
<dbReference type="OrthoDB" id="6500128at2759"/>
<dbReference type="FunFam" id="3.40.50.300:FF:000287">
    <property type="entry name" value="Multidrug ABC transporter ATP-binding protein"/>
    <property type="match status" value="1"/>
</dbReference>
<evidence type="ECO:0000256" key="4">
    <source>
        <dbReference type="ARBA" id="ARBA00022741"/>
    </source>
</evidence>
<dbReference type="EMBL" id="JAOQAZ010000019">
    <property type="protein sequence ID" value="KAJ4255990.1"/>
    <property type="molecule type" value="Genomic_DNA"/>
</dbReference>
<dbReference type="SUPFAM" id="SSF90123">
    <property type="entry name" value="ABC transporter transmembrane region"/>
    <property type="match status" value="1"/>
</dbReference>
<dbReference type="PANTHER" id="PTHR24221:SF503">
    <property type="entry name" value="MITOCHONDRIAL POTASSIUM CHANNEL ATP-BINDING SUBUNIT"/>
    <property type="match status" value="1"/>
</dbReference>
<keyword evidence="14" id="KW-1185">Reference proteome</keyword>
<dbReference type="InterPro" id="IPR039421">
    <property type="entry name" value="Type_1_exporter"/>
</dbReference>
<evidence type="ECO:0000313" key="13">
    <source>
        <dbReference type="EMBL" id="KAJ4255990.1"/>
    </source>
</evidence>
<dbReference type="GO" id="GO:0016020">
    <property type="term" value="C:membrane"/>
    <property type="evidence" value="ECO:0007669"/>
    <property type="project" value="UniProtKB-SubCell"/>
</dbReference>
<evidence type="ECO:0000256" key="3">
    <source>
        <dbReference type="ARBA" id="ARBA00022692"/>
    </source>
</evidence>
<dbReference type="PANTHER" id="PTHR24221">
    <property type="entry name" value="ATP-BINDING CASSETTE SUB-FAMILY B"/>
    <property type="match status" value="1"/>
</dbReference>
<dbReference type="CDD" id="cd18583">
    <property type="entry name" value="ABC_6TM_HMT1"/>
    <property type="match status" value="1"/>
</dbReference>
<dbReference type="Proteomes" id="UP001152049">
    <property type="component" value="Unassembled WGS sequence"/>
</dbReference>
<comment type="subcellular location">
    <subcellularLocation>
        <location evidence="1">Membrane</location>
        <topology evidence="1">Multi-pass membrane protein</topology>
    </subcellularLocation>
</comment>
<evidence type="ECO:0000256" key="10">
    <source>
        <dbReference type="SAM" id="Phobius"/>
    </source>
</evidence>
<feature type="domain" description="ABC transporter" evidence="11">
    <location>
        <begin position="568"/>
        <end position="802"/>
    </location>
</feature>
<dbReference type="Pfam" id="PF00664">
    <property type="entry name" value="ABC_membrane"/>
    <property type="match status" value="1"/>
</dbReference>
<comment type="caution">
    <text evidence="13">The sequence shown here is derived from an EMBL/GenBank/DDBJ whole genome shotgun (WGS) entry which is preliminary data.</text>
</comment>
<feature type="transmembrane region" description="Helical" evidence="10">
    <location>
        <begin position="6"/>
        <end position="29"/>
    </location>
</feature>
<feature type="transmembrane region" description="Helical" evidence="10">
    <location>
        <begin position="49"/>
        <end position="70"/>
    </location>
</feature>
<feature type="region of interest" description="Disordered" evidence="9">
    <location>
        <begin position="167"/>
        <end position="210"/>
    </location>
</feature>
<comment type="similarity">
    <text evidence="8">Belongs to the ABC transporter superfamily. ABCB family. Heavy Metal importer (TC 3.A.1.210) subfamily.</text>
</comment>
<dbReference type="InterPro" id="IPR017871">
    <property type="entry name" value="ABC_transporter-like_CS"/>
</dbReference>
<feature type="transmembrane region" description="Helical" evidence="10">
    <location>
        <begin position="100"/>
        <end position="122"/>
    </location>
</feature>
<reference evidence="13" key="1">
    <citation type="submission" date="2022-09" db="EMBL/GenBank/DDBJ databases">
        <title>Fusarium specimens isolated from Avocado Roots.</title>
        <authorList>
            <person name="Stajich J."/>
            <person name="Roper C."/>
            <person name="Heimlech-Rivalta G."/>
        </authorList>
    </citation>
    <scope>NUCLEOTIDE SEQUENCE</scope>
    <source>
        <strain evidence="13">CF00136</strain>
    </source>
</reference>
<dbReference type="Pfam" id="PF00005">
    <property type="entry name" value="ABC_tran"/>
    <property type="match status" value="1"/>
</dbReference>
<dbReference type="PROSITE" id="PS50893">
    <property type="entry name" value="ABC_TRANSPORTER_2"/>
    <property type="match status" value="1"/>
</dbReference>
<keyword evidence="6 10" id="KW-1133">Transmembrane helix</keyword>
<keyword evidence="3 10" id="KW-0812">Transmembrane</keyword>
<accession>A0A9W8RX26</accession>
<keyword evidence="7 10" id="KW-0472">Membrane</keyword>
<evidence type="ECO:0000256" key="2">
    <source>
        <dbReference type="ARBA" id="ARBA00022448"/>
    </source>
</evidence>
<dbReference type="Gene3D" id="1.20.1560.10">
    <property type="entry name" value="ABC transporter type 1, transmembrane domain"/>
    <property type="match status" value="1"/>
</dbReference>
<dbReference type="PROSITE" id="PS50929">
    <property type="entry name" value="ABC_TM1F"/>
    <property type="match status" value="1"/>
</dbReference>
<dbReference type="InterPro" id="IPR011527">
    <property type="entry name" value="ABC1_TM_dom"/>
</dbReference>
<feature type="domain" description="ABC transmembrane type-1" evidence="12">
    <location>
        <begin position="253"/>
        <end position="534"/>
    </location>
</feature>
<dbReference type="SMART" id="SM00382">
    <property type="entry name" value="AAA"/>
    <property type="match status" value="1"/>
</dbReference>
<feature type="compositionally biased region" description="Acidic residues" evidence="9">
    <location>
        <begin position="195"/>
        <end position="210"/>
    </location>
</feature>
<sequence>MPSIIQVSHILHFGCAFTAVVFASCIAIFNAGRVKSTKSTTSSRRYGRLPIGLLLLAYLAEGIVSIIQWNKHSDEAQTIHLVLLISLWAIIWYQQSASQTLILGTTLITLAFEIPLLVFSLLTRLGVIYSILQLVCRAVRILPLLFLAVYHIYNGARRHTVDIETEESQPFLQTNGAAERPSYGTRISSRSSDHDGDEDADGSDSDDEDADIKRERAKRIKEKGGWWGYLSDFSIFLPFLLPKKDRKVQLALVVCLLCIVATRVFNVLVPRQLGIVADQLLAKQSPFKALLGWLVLNLLSHDVVVGLIESLAKIPIKQFSYRQLTNAAFNHVLSLPMEFHSERDSAEVMKAIEQGEALTNILDTLVLELLPTCVDLTIAFIFLYWKFNDYVAVAMAASAVSFLTFEVHATGWNLDNRRESSKSKREEVRYMHQAVQGWQTVTYFNMFGYEKQRFGSAVDRQLTAGRNYDKRDAYIQVMLNTLVPCTFFTLAALVIWDISQGGSSPGDFVFFIQYWEYLIWPLKFLSHDYRYLMSDLVDAERLLYLLQTKPSIVDKEGAKDLEKVEGRVAFNNVCFSYDPRKRTIEDLSLSVDPGKTVAMVGETGAGKSSIMKLLLRFYDVNEGSITIDGHDIRDIKLSSLRNALGVVPQDPLLFNASILENMRYARPSATDAEIHDACRAAAIHDKILSFVDGYNTEVGEQGVKLSGGEIQRLAIARVFLKNPPILILDEATSAVDTNTESSIQAALDELKRERSTFIIAHRLSTIINADKILVIHGGQVVESGTHTELISAGGRYSDLWNKQVGSI</sequence>
<evidence type="ECO:0000259" key="11">
    <source>
        <dbReference type="PROSITE" id="PS50893"/>
    </source>
</evidence>
<evidence type="ECO:0000256" key="5">
    <source>
        <dbReference type="ARBA" id="ARBA00022840"/>
    </source>
</evidence>
<dbReference type="Gene3D" id="3.40.50.300">
    <property type="entry name" value="P-loop containing nucleotide triphosphate hydrolases"/>
    <property type="match status" value="1"/>
</dbReference>
<evidence type="ECO:0000256" key="1">
    <source>
        <dbReference type="ARBA" id="ARBA00004141"/>
    </source>
</evidence>
<name>A0A9W8RX26_9HYPO</name>
<feature type="transmembrane region" description="Helical" evidence="10">
    <location>
        <begin position="289"/>
        <end position="312"/>
    </location>
</feature>
<dbReference type="AlphaFoldDB" id="A0A9W8RX26"/>
<dbReference type="GO" id="GO:0140359">
    <property type="term" value="F:ABC-type transporter activity"/>
    <property type="evidence" value="ECO:0007669"/>
    <property type="project" value="InterPro"/>
</dbReference>
<dbReference type="InterPro" id="IPR036640">
    <property type="entry name" value="ABC1_TM_sf"/>
</dbReference>